<gene>
    <name evidence="9" type="ordered locus">SFHH103_09010</name>
</gene>
<proteinExistence type="predicted"/>
<feature type="domain" description="Guanylate cyclase" evidence="8">
    <location>
        <begin position="258"/>
        <end position="293"/>
    </location>
</feature>
<dbReference type="InterPro" id="IPR050401">
    <property type="entry name" value="Cyclic_nucleotide_synthase"/>
</dbReference>
<dbReference type="PROSITE" id="PS50125">
    <property type="entry name" value="GUANYLATE_CYCLASE_2"/>
    <property type="match status" value="1"/>
</dbReference>
<feature type="transmembrane region" description="Helical" evidence="7">
    <location>
        <begin position="154"/>
        <end position="176"/>
    </location>
</feature>
<accession>A0A0B7MJJ8</accession>
<dbReference type="GO" id="GO:0035556">
    <property type="term" value="P:intracellular signal transduction"/>
    <property type="evidence" value="ECO:0007669"/>
    <property type="project" value="InterPro"/>
</dbReference>
<dbReference type="EMBL" id="HE616899">
    <property type="protein sequence ID" value="CEO91170.1"/>
    <property type="molecule type" value="Genomic_DNA"/>
</dbReference>
<dbReference type="PANTHER" id="PTHR11920:SF335">
    <property type="entry name" value="GUANYLATE CYCLASE"/>
    <property type="match status" value="1"/>
</dbReference>
<dbReference type="AlphaFoldDB" id="A0A0B7MJJ8"/>
<feature type="transmembrane region" description="Helical" evidence="7">
    <location>
        <begin position="106"/>
        <end position="124"/>
    </location>
</feature>
<keyword evidence="5 7" id="KW-0472">Membrane</keyword>
<keyword evidence="2 7" id="KW-0812">Transmembrane</keyword>
<keyword evidence="9" id="KW-0614">Plasmid</keyword>
<dbReference type="Pfam" id="PF00211">
    <property type="entry name" value="Guanylate_cyc"/>
    <property type="match status" value="1"/>
</dbReference>
<feature type="transmembrane region" description="Helical" evidence="7">
    <location>
        <begin position="82"/>
        <end position="99"/>
    </location>
</feature>
<feature type="transmembrane region" description="Helical" evidence="7">
    <location>
        <begin position="58"/>
        <end position="76"/>
    </location>
</feature>
<evidence type="ECO:0000256" key="4">
    <source>
        <dbReference type="ARBA" id="ARBA00022989"/>
    </source>
</evidence>
<evidence type="ECO:0000256" key="3">
    <source>
        <dbReference type="ARBA" id="ARBA00022741"/>
    </source>
</evidence>
<evidence type="ECO:0000313" key="9">
    <source>
        <dbReference type="EMBL" id="CEO91170.1"/>
    </source>
</evidence>
<evidence type="ECO:0000256" key="1">
    <source>
        <dbReference type="ARBA" id="ARBA00004370"/>
    </source>
</evidence>
<dbReference type="Gene3D" id="3.30.70.1230">
    <property type="entry name" value="Nucleotide cyclase"/>
    <property type="match status" value="1"/>
</dbReference>
<keyword evidence="3" id="KW-0547">Nucleotide-binding</keyword>
<evidence type="ECO:0000256" key="5">
    <source>
        <dbReference type="ARBA" id="ARBA00023136"/>
    </source>
</evidence>
<dbReference type="GO" id="GO:0016020">
    <property type="term" value="C:membrane"/>
    <property type="evidence" value="ECO:0007669"/>
    <property type="project" value="UniProtKB-SubCell"/>
</dbReference>
<evidence type="ECO:0000256" key="2">
    <source>
        <dbReference type="ARBA" id="ARBA00022692"/>
    </source>
</evidence>
<dbReference type="InterPro" id="IPR001054">
    <property type="entry name" value="A/G_cyclase"/>
</dbReference>
<evidence type="ECO:0000313" key="10">
    <source>
        <dbReference type="Proteomes" id="UP000007735"/>
    </source>
</evidence>
<reference evidence="9 10" key="1">
    <citation type="journal article" date="2012" name="J. Bacteriol.">
        <title>Genome sequence of the soybean symbiont Sinorhizobium fredii HH103.</title>
        <authorList>
            <person name="Weidner S."/>
            <person name="Becker A."/>
            <person name="Bonilla I."/>
            <person name="Jaenicke S."/>
            <person name="Lloret J."/>
            <person name="Margaret I."/>
            <person name="Puhler A."/>
            <person name="Ruiz-Sainz J.E."/>
            <person name="Schneiker-Bekel S."/>
            <person name="Szczepanowski R."/>
            <person name="Vinardell J.M."/>
            <person name="Zehner S."/>
            <person name="Gottfert M."/>
        </authorList>
    </citation>
    <scope>NUCLEOTIDE SEQUENCE [LARGE SCALE GENOMIC DNA]</scope>
    <source>
        <strain evidence="9 10">HH103</strain>
        <plasmid evidence="10">pSfHH103e</plasmid>
    </source>
</reference>
<feature type="transmembrane region" description="Helical" evidence="7">
    <location>
        <begin position="188"/>
        <end position="207"/>
    </location>
</feature>
<dbReference type="KEGG" id="sfh:SFHh103_09010"/>
<name>A0A0B7MJJ8_SINF1</name>
<dbReference type="PANTHER" id="PTHR11920">
    <property type="entry name" value="GUANYLYL CYCLASE"/>
    <property type="match status" value="1"/>
</dbReference>
<dbReference type="HOGENOM" id="CLU_749805_0_0_5"/>
<evidence type="ECO:0000256" key="7">
    <source>
        <dbReference type="SAM" id="Phobius"/>
    </source>
</evidence>
<dbReference type="SUPFAM" id="SSF55073">
    <property type="entry name" value="Nucleotide cyclase"/>
    <property type="match status" value="1"/>
</dbReference>
<evidence type="ECO:0000256" key="6">
    <source>
        <dbReference type="ARBA" id="ARBA00023239"/>
    </source>
</evidence>
<keyword evidence="4 7" id="KW-1133">Transmembrane helix</keyword>
<comment type="subcellular location">
    <subcellularLocation>
        <location evidence="1">Membrane</location>
    </subcellularLocation>
</comment>
<dbReference type="GO" id="GO:0004016">
    <property type="term" value="F:adenylate cyclase activity"/>
    <property type="evidence" value="ECO:0007669"/>
    <property type="project" value="UniProtKB-ARBA"/>
</dbReference>
<dbReference type="GO" id="GO:0000166">
    <property type="term" value="F:nucleotide binding"/>
    <property type="evidence" value="ECO:0007669"/>
    <property type="project" value="UniProtKB-KW"/>
</dbReference>
<dbReference type="InterPro" id="IPR029787">
    <property type="entry name" value="Nucleotide_cyclase"/>
</dbReference>
<organism evidence="9 10">
    <name type="scientific">Sinorhizobium fredii (strain HH103)</name>
    <dbReference type="NCBI Taxonomy" id="1117943"/>
    <lineage>
        <taxon>Bacteria</taxon>
        <taxon>Pseudomonadati</taxon>
        <taxon>Pseudomonadota</taxon>
        <taxon>Alphaproteobacteria</taxon>
        <taxon>Hyphomicrobiales</taxon>
        <taxon>Rhizobiaceae</taxon>
        <taxon>Sinorhizobium/Ensifer group</taxon>
        <taxon>Sinorhizobium</taxon>
    </lineage>
</organism>
<geneLocation type="plasmid" evidence="9 10">
    <name>pSfHH103e</name>
</geneLocation>
<sequence length="369" mass="40944">MAGLKGPEFTFQFSKRTLPCLLLNEMQSSMDQGVPLEQPTDDGSLGVQIAVRLAGTGYLLAFLTALAFAPIGYFLFGSAEFALLSIGFSVAYLLLPIASKSLPQSATRLVFIFLITLHYALALLCVGPYAGLEAFTICLAALPLLLFAKTERRLLWVAYGTITVGVALAEILSMWRPPLLALEQSVRASAYIASIGTVAVVMTYLLFSYSRSSIANCIKLQKERVKSEEMLRELVPADVAQHLLNGESVPAQSHGECTVLFADLVHFTDLAENLSPVHLVELLNGIFSDIDGLQSQWHRKNQNHWRLLHVRDGDLPAAEPHRRDCRDGHRDRRCRQLLVREDRLSPVGQDWHLHRAGDFRSHRKEASAL</sequence>
<dbReference type="Proteomes" id="UP000007735">
    <property type="component" value="Plasmid pSfHH103e"/>
</dbReference>
<keyword evidence="6" id="KW-0456">Lyase</keyword>
<protein>
    <recommendedName>
        <fullName evidence="8">Guanylate cyclase domain-containing protein</fullName>
    </recommendedName>
</protein>
<dbReference type="GO" id="GO:0009190">
    <property type="term" value="P:cyclic nucleotide biosynthetic process"/>
    <property type="evidence" value="ECO:0007669"/>
    <property type="project" value="InterPro"/>
</dbReference>
<evidence type="ECO:0000259" key="8">
    <source>
        <dbReference type="PROSITE" id="PS50125"/>
    </source>
</evidence>